<dbReference type="Proteomes" id="UP000245461">
    <property type="component" value="Unassembled WGS sequence"/>
</dbReference>
<organism evidence="2 3">
    <name type="scientific">Zavarzinia aquatilis</name>
    <dbReference type="NCBI Taxonomy" id="2211142"/>
    <lineage>
        <taxon>Bacteria</taxon>
        <taxon>Pseudomonadati</taxon>
        <taxon>Pseudomonadota</taxon>
        <taxon>Alphaproteobacteria</taxon>
        <taxon>Rhodospirillales</taxon>
        <taxon>Zavarziniaceae</taxon>
        <taxon>Zavarzinia</taxon>
    </lineage>
</organism>
<keyword evidence="1" id="KW-0812">Transmembrane</keyword>
<dbReference type="GO" id="GO:0032153">
    <property type="term" value="C:cell division site"/>
    <property type="evidence" value="ECO:0007669"/>
    <property type="project" value="TreeGrafter"/>
</dbReference>
<feature type="transmembrane region" description="Helical" evidence="1">
    <location>
        <begin position="216"/>
        <end position="241"/>
    </location>
</feature>
<dbReference type="PANTHER" id="PTHR47755">
    <property type="entry name" value="CELL DIVISION PROTEIN FTSX"/>
    <property type="match status" value="1"/>
</dbReference>
<keyword evidence="1" id="KW-0472">Membrane</keyword>
<gene>
    <name evidence="2" type="ORF">DKG74_04940</name>
</gene>
<evidence type="ECO:0000313" key="3">
    <source>
        <dbReference type="Proteomes" id="UP000245461"/>
    </source>
</evidence>
<feature type="transmembrane region" description="Helical" evidence="1">
    <location>
        <begin position="165"/>
        <end position="185"/>
    </location>
</feature>
<feature type="transmembrane region" description="Helical" evidence="1">
    <location>
        <begin position="261"/>
        <end position="284"/>
    </location>
</feature>
<dbReference type="GO" id="GO:0051301">
    <property type="term" value="P:cell division"/>
    <property type="evidence" value="ECO:0007669"/>
    <property type="project" value="InterPro"/>
</dbReference>
<dbReference type="InterPro" id="IPR004513">
    <property type="entry name" value="FtsX"/>
</dbReference>
<evidence type="ECO:0000256" key="1">
    <source>
        <dbReference type="SAM" id="Phobius"/>
    </source>
</evidence>
<sequence>MFARLDLLPRGALSTRLVPAIIAVMVLLLTLAAAGAIGIDRSLASFQAELAGRYTVELPTADAGAVDDETVARVVDLLAETPGVIAAEVVPMPTMQRLLEPWLGRDAAVGDLPLPVLIDIASTPGAVLDAPALAARLNTLVKGARVEAAIDSMDEIADVAGAIELAAYAVVGLVGFCLVAVVVFATRSGLEAHHGIIEIVHQLGAREAAVAREFQVHFLVLGGIGGVVGVALAAGVVYGLALFAGSFDSPFLPSLDDFLGGLVPLLAIPPVVAALTTATAGLTVSRVLRRMV</sequence>
<dbReference type="GO" id="GO:0016020">
    <property type="term" value="C:membrane"/>
    <property type="evidence" value="ECO:0007669"/>
    <property type="project" value="InterPro"/>
</dbReference>
<accession>A0A317EFP1</accession>
<evidence type="ECO:0000313" key="2">
    <source>
        <dbReference type="EMBL" id="PWR25114.1"/>
    </source>
</evidence>
<comment type="caution">
    <text evidence="2">The sequence shown here is derived from an EMBL/GenBank/DDBJ whole genome shotgun (WGS) entry which is preliminary data.</text>
</comment>
<evidence type="ECO:0008006" key="4">
    <source>
        <dbReference type="Google" id="ProtNLM"/>
    </source>
</evidence>
<dbReference type="RefSeq" id="WP_109903235.1">
    <property type="nucleotide sequence ID" value="NZ_QGLE01000002.1"/>
</dbReference>
<proteinExistence type="predicted"/>
<reference evidence="2 3" key="1">
    <citation type="submission" date="2018-05" db="EMBL/GenBank/DDBJ databases">
        <title>Zavarzinia sp. HR-AS.</title>
        <authorList>
            <person name="Lee Y."/>
            <person name="Jeon C.O."/>
        </authorList>
    </citation>
    <scope>NUCLEOTIDE SEQUENCE [LARGE SCALE GENOMIC DNA]</scope>
    <source>
        <strain evidence="2 3">HR-AS</strain>
    </source>
</reference>
<protein>
    <recommendedName>
        <fullName evidence="4">Cell division protein</fullName>
    </recommendedName>
</protein>
<dbReference type="OrthoDB" id="7283531at2"/>
<keyword evidence="1" id="KW-1133">Transmembrane helix</keyword>
<name>A0A317EFP1_9PROT</name>
<keyword evidence="3" id="KW-1185">Reference proteome</keyword>
<dbReference type="PANTHER" id="PTHR47755:SF1">
    <property type="entry name" value="CELL DIVISION PROTEIN FTSX"/>
    <property type="match status" value="1"/>
</dbReference>
<dbReference type="EMBL" id="QGLE01000002">
    <property type="protein sequence ID" value="PWR25114.1"/>
    <property type="molecule type" value="Genomic_DNA"/>
</dbReference>
<feature type="transmembrane region" description="Helical" evidence="1">
    <location>
        <begin position="20"/>
        <end position="39"/>
    </location>
</feature>
<dbReference type="AlphaFoldDB" id="A0A317EFP1"/>